<dbReference type="EMBL" id="AMZO01000021">
    <property type="protein sequence ID" value="ELR64997.1"/>
    <property type="molecule type" value="Genomic_DNA"/>
</dbReference>
<gene>
    <name evidence="3" type="ORF">C942_02090</name>
</gene>
<sequence>MKKLLYALLAVLLVVVVGIGALLALVDPNQFKPLIAEQVKKATGRELVVSGDISWRFFPSIGFSLGKTEFRNPEGFAEPNMVQLESAELSVSVMPLFSRQLEIGNVSLHDGRVFIQTRKDGLSNLDGLGQQTEVKAEPSVKDEAPVAEPSTQTEPKAAEVWTISLAGVELVNASAVIRDDRAGTLTNVSALNFNLSRFAPGEWAQAEFDITGLNGEMNFSAKGATELFIVPELNNAELKNLQLSALAKDKVNDISSVTLALDKLKTGDWSSVTFSAKGQVPNLTFDAKGETRFMLNEAMDVVKLQGLVLDSGLKGATLPRPEMAVKLAADADYDVKQGMATLKQFKADIDEISVNGNGSFKSADIPVIRFAVKSDNIDLDAFLGLDNAKKEEEQTQTASGNGGQAGQAGSAGTATQAAKDQEPDLSVLKTLDVAGTVELGKLKAANAKLANVLVDMKIAKGVLTLKQLAANLYDGSVKAQATINANGKLPTYKVSKQIRGVQIQPLLVDLADKDVLAGKGDITVNVTGTGLAEKRIRENISGAIDINFADGAIYGVNIPEMIREAKAKLKGHSTEYVKEERKTDFSSMTATLKLGAGKASTNNLDIDSPLLRIDGNGETNLVSEDIDFTVSTSAVATSKGQGGKGVDEVADLTVPIDVKGNWSDPKFSLNLAKLLKENNELEKKAHKEVERGLEKLLGDKVKDDEIKKAADKLLKGLFN</sequence>
<accession>L8JC65</accession>
<feature type="region of interest" description="Disordered" evidence="1">
    <location>
        <begin position="390"/>
        <end position="421"/>
    </location>
</feature>
<proteinExistence type="predicted"/>
<evidence type="ECO:0000259" key="2">
    <source>
        <dbReference type="Pfam" id="PF05170"/>
    </source>
</evidence>
<reference evidence="3 4" key="1">
    <citation type="submission" date="2012-12" db="EMBL/GenBank/DDBJ databases">
        <title>Genome Assembly of Photobacterium sp. AK15.</title>
        <authorList>
            <person name="Khatri I."/>
            <person name="Vaidya B."/>
            <person name="Srinivas T.N.R."/>
            <person name="Subramanian S."/>
            <person name="Pinnaka A."/>
        </authorList>
    </citation>
    <scope>NUCLEOTIDE SEQUENCE [LARGE SCALE GENOMIC DNA]</scope>
    <source>
        <strain evidence="3 4">AK15</strain>
    </source>
</reference>
<dbReference type="PATRIC" id="fig|1056511.3.peg.3164"/>
<dbReference type="InterPro" id="IPR007844">
    <property type="entry name" value="AsmA"/>
</dbReference>
<feature type="domain" description="AsmA" evidence="2">
    <location>
        <begin position="2"/>
        <end position="603"/>
    </location>
</feature>
<comment type="caution">
    <text evidence="3">The sequence shown here is derived from an EMBL/GenBank/DDBJ whole genome shotgun (WGS) entry which is preliminary data.</text>
</comment>
<dbReference type="Proteomes" id="UP000011134">
    <property type="component" value="Unassembled WGS sequence"/>
</dbReference>
<feature type="compositionally biased region" description="Basic and acidic residues" evidence="1">
    <location>
        <begin position="134"/>
        <end position="144"/>
    </location>
</feature>
<evidence type="ECO:0000256" key="1">
    <source>
        <dbReference type="SAM" id="MobiDB-lite"/>
    </source>
</evidence>
<dbReference type="PANTHER" id="PTHR30441">
    <property type="entry name" value="DUF748 DOMAIN-CONTAINING PROTEIN"/>
    <property type="match status" value="1"/>
</dbReference>
<dbReference type="PANTHER" id="PTHR30441:SF4">
    <property type="entry name" value="PROTEIN ASMA"/>
    <property type="match status" value="1"/>
</dbReference>
<dbReference type="AlphaFoldDB" id="L8JC65"/>
<dbReference type="GO" id="GO:0005886">
    <property type="term" value="C:plasma membrane"/>
    <property type="evidence" value="ECO:0007669"/>
    <property type="project" value="TreeGrafter"/>
</dbReference>
<feature type="region of interest" description="Disordered" evidence="1">
    <location>
        <begin position="133"/>
        <end position="153"/>
    </location>
</feature>
<dbReference type="RefSeq" id="WP_007467233.1">
    <property type="nucleotide sequence ID" value="NZ_AMZO01000021.1"/>
</dbReference>
<name>L8JC65_9GAMM</name>
<keyword evidence="4" id="KW-1185">Reference proteome</keyword>
<evidence type="ECO:0000313" key="3">
    <source>
        <dbReference type="EMBL" id="ELR64997.1"/>
    </source>
</evidence>
<dbReference type="GO" id="GO:0090313">
    <property type="term" value="P:regulation of protein targeting to membrane"/>
    <property type="evidence" value="ECO:0007669"/>
    <property type="project" value="TreeGrafter"/>
</dbReference>
<dbReference type="InterPro" id="IPR052894">
    <property type="entry name" value="AsmA-related"/>
</dbReference>
<feature type="compositionally biased region" description="Low complexity" evidence="1">
    <location>
        <begin position="407"/>
        <end position="418"/>
    </location>
</feature>
<organism evidence="3 4">
    <name type="scientific">Photobacterium marinum</name>
    <dbReference type="NCBI Taxonomy" id="1056511"/>
    <lineage>
        <taxon>Bacteria</taxon>
        <taxon>Pseudomonadati</taxon>
        <taxon>Pseudomonadota</taxon>
        <taxon>Gammaproteobacteria</taxon>
        <taxon>Vibrionales</taxon>
        <taxon>Vibrionaceae</taxon>
        <taxon>Photobacterium</taxon>
    </lineage>
</organism>
<evidence type="ECO:0000313" key="4">
    <source>
        <dbReference type="Proteomes" id="UP000011134"/>
    </source>
</evidence>
<dbReference type="Pfam" id="PF05170">
    <property type="entry name" value="AsmA"/>
    <property type="match status" value="1"/>
</dbReference>
<dbReference type="OrthoDB" id="9766390at2"/>
<protein>
    <submittedName>
        <fullName evidence="3">AsmA protein</fullName>
    </submittedName>
</protein>